<dbReference type="SMART" id="SM00360">
    <property type="entry name" value="RRM"/>
    <property type="match status" value="3"/>
</dbReference>
<dbReference type="InterPro" id="IPR035979">
    <property type="entry name" value="RBD_domain_sf"/>
</dbReference>
<feature type="compositionally biased region" description="Gly residues" evidence="2">
    <location>
        <begin position="36"/>
        <end position="50"/>
    </location>
</feature>
<feature type="compositionally biased region" description="Pro residues" evidence="2">
    <location>
        <begin position="89"/>
        <end position="171"/>
    </location>
</feature>
<feature type="compositionally biased region" description="Gly residues" evidence="2">
    <location>
        <begin position="172"/>
        <end position="182"/>
    </location>
</feature>
<proteinExistence type="predicted"/>
<dbReference type="PROSITE" id="PS50102">
    <property type="entry name" value="RRM"/>
    <property type="match status" value="3"/>
</dbReference>
<feature type="domain" description="RRM" evidence="3">
    <location>
        <begin position="225"/>
        <end position="300"/>
    </location>
</feature>
<keyword evidence="1" id="KW-0694">RNA-binding</keyword>
<evidence type="ECO:0000313" key="5">
    <source>
        <dbReference type="EMBL" id="CAE0828678.1"/>
    </source>
</evidence>
<dbReference type="EMBL" id="HBJA01116109">
    <property type="protein sequence ID" value="CAE0828677.1"/>
    <property type="molecule type" value="Transcribed_RNA"/>
</dbReference>
<feature type="domain" description="RRM" evidence="3">
    <location>
        <begin position="422"/>
        <end position="498"/>
    </location>
</feature>
<organism evidence="5">
    <name type="scientific">Eutreptiella gymnastica</name>
    <dbReference type="NCBI Taxonomy" id="73025"/>
    <lineage>
        <taxon>Eukaryota</taxon>
        <taxon>Discoba</taxon>
        <taxon>Euglenozoa</taxon>
        <taxon>Euglenida</taxon>
        <taxon>Spirocuta</taxon>
        <taxon>Euglenophyceae</taxon>
        <taxon>Eutreptiales</taxon>
        <taxon>Eutreptiaceae</taxon>
        <taxon>Eutreptiella</taxon>
    </lineage>
</organism>
<feature type="domain" description="RRM" evidence="3">
    <location>
        <begin position="325"/>
        <end position="406"/>
    </location>
</feature>
<dbReference type="EMBL" id="HBJA01116110">
    <property type="protein sequence ID" value="CAE0828678.1"/>
    <property type="molecule type" value="Transcribed_RNA"/>
</dbReference>
<gene>
    <name evidence="4" type="ORF">EGYM00163_LOCUS39954</name>
    <name evidence="5" type="ORF">EGYM00163_LOCUS39955</name>
</gene>
<feature type="compositionally biased region" description="Basic residues" evidence="2">
    <location>
        <begin position="565"/>
        <end position="574"/>
    </location>
</feature>
<feature type="region of interest" description="Disordered" evidence="2">
    <location>
        <begin position="35"/>
        <end position="221"/>
    </location>
</feature>
<dbReference type="SUPFAM" id="SSF54928">
    <property type="entry name" value="RNA-binding domain, RBD"/>
    <property type="match status" value="3"/>
</dbReference>
<dbReference type="GO" id="GO:0003723">
    <property type="term" value="F:RNA binding"/>
    <property type="evidence" value="ECO:0007669"/>
    <property type="project" value="UniProtKB-UniRule"/>
</dbReference>
<evidence type="ECO:0000256" key="2">
    <source>
        <dbReference type="SAM" id="MobiDB-lite"/>
    </source>
</evidence>
<dbReference type="Gene3D" id="3.30.70.330">
    <property type="match status" value="3"/>
</dbReference>
<evidence type="ECO:0000259" key="3">
    <source>
        <dbReference type="PROSITE" id="PS50102"/>
    </source>
</evidence>
<dbReference type="PANTHER" id="PTHR32343">
    <property type="entry name" value="SERINE/ARGININE-RICH SPLICING FACTOR"/>
    <property type="match status" value="1"/>
</dbReference>
<dbReference type="PANTHER" id="PTHR32343:SF22">
    <property type="entry name" value="LD29830P"/>
    <property type="match status" value="1"/>
</dbReference>
<accession>A0A6T2FV88</accession>
<dbReference type="Pfam" id="PF00076">
    <property type="entry name" value="RRM_1"/>
    <property type="match status" value="3"/>
</dbReference>
<reference evidence="5" key="1">
    <citation type="submission" date="2021-01" db="EMBL/GenBank/DDBJ databases">
        <authorList>
            <person name="Corre E."/>
            <person name="Pelletier E."/>
            <person name="Niang G."/>
            <person name="Scheremetjew M."/>
            <person name="Finn R."/>
            <person name="Kale V."/>
            <person name="Holt S."/>
            <person name="Cochrane G."/>
            <person name="Meng A."/>
            <person name="Brown T."/>
            <person name="Cohen L."/>
        </authorList>
    </citation>
    <scope>NUCLEOTIDE SEQUENCE</scope>
    <source>
        <strain evidence="5">CCMP1594</strain>
    </source>
</reference>
<evidence type="ECO:0000313" key="4">
    <source>
        <dbReference type="EMBL" id="CAE0828677.1"/>
    </source>
</evidence>
<dbReference type="AlphaFoldDB" id="A0A6T2FV88"/>
<protein>
    <recommendedName>
        <fullName evidence="3">RRM domain-containing protein</fullName>
    </recommendedName>
</protein>
<feature type="compositionally biased region" description="Basic residues" evidence="2">
    <location>
        <begin position="582"/>
        <end position="615"/>
    </location>
</feature>
<dbReference type="InterPro" id="IPR000504">
    <property type="entry name" value="RRM_dom"/>
</dbReference>
<dbReference type="InterPro" id="IPR012677">
    <property type="entry name" value="Nucleotide-bd_a/b_plait_sf"/>
</dbReference>
<feature type="region of interest" description="Disordered" evidence="2">
    <location>
        <begin position="547"/>
        <end position="615"/>
    </location>
</feature>
<feature type="compositionally biased region" description="Pro residues" evidence="2">
    <location>
        <begin position="187"/>
        <end position="197"/>
    </location>
</feature>
<sequence length="615" mass="65184">MSVYFFSSCSRVLRPHHTMSGGSYDSGAPYYDGKGGKGFDYGYGKGGSGGAPPPPGFGGKGFGYPPGPPPPSGGGYTHPGDVSYGGYPPSGPPPPGPPAPGPPVPYSGPPPPQPPYPGAPVPPPGAWPPGPPPPMGYPPPGGYPPPWAGSPPPGGKGFPPPGGGAAFPPPGGDSGGGGGGGKRNPSQPLPYEGPPRPDQVIRSDPSTANAGPPLHPLDSTAKEARTVYVGNIPNTITEEQLMDWFTCVERPLKVKLCGDGTKPTQFAFVEFPNVGDAHEAIAITGTDCCGFSLKISQARGTIQTTSALSAENPPLGPEEQEIRSRTVYVNQLDAAMTEPFLRDWFAERCGMIKQIKLCGDQTQSTRYCFIEFDSLDGATKCKALAGSLLGNYQFKCSDSKVTLSKPLSQLMPTSDANPQQSRTVHVANLDRAITENDLRAFFEQCGSVSHTYIVAGESHQPVRYGFVEFFDASCTAKAFGLSGAVLGQYGIRVSQAKGVITASSNKAATLPGNPAPNTAAQEAMNTAYAAALQAENLKYQEYMAKKRAKAESGGGGGSDSDDDRRRKRRRRRSRSSSGERDRRRRRSRDRRRGSRSPRRRSRSRSGSRGRQRRLM</sequence>
<name>A0A6T2FV88_9EUGL</name>
<evidence type="ECO:0000256" key="1">
    <source>
        <dbReference type="PROSITE-ProRule" id="PRU00176"/>
    </source>
</evidence>